<comment type="caution">
    <text evidence="1">The sequence shown here is derived from an EMBL/GenBank/DDBJ whole genome shotgun (WGS) entry which is preliminary data.</text>
</comment>
<protein>
    <recommendedName>
        <fullName evidence="3">Type II toxin-antitoxin system RelE/ParE family toxin</fullName>
    </recommendedName>
</protein>
<gene>
    <name evidence="1" type="ORF">M3N64_06455</name>
</gene>
<organism evidence="1 2">
    <name type="scientific">Sporolactobacillus mangiferae</name>
    <dbReference type="NCBI Taxonomy" id="2940498"/>
    <lineage>
        <taxon>Bacteria</taxon>
        <taxon>Bacillati</taxon>
        <taxon>Bacillota</taxon>
        <taxon>Bacilli</taxon>
        <taxon>Bacillales</taxon>
        <taxon>Sporolactobacillaceae</taxon>
        <taxon>Sporolactobacillus</taxon>
    </lineage>
</organism>
<accession>A0ABT0M9P4</accession>
<proteinExistence type="predicted"/>
<dbReference type="RefSeq" id="WP_249100281.1">
    <property type="nucleotide sequence ID" value="NZ_JAMAST010000005.1"/>
</dbReference>
<dbReference type="EMBL" id="JAMAST010000005">
    <property type="protein sequence ID" value="MCL1631590.1"/>
    <property type="molecule type" value="Genomic_DNA"/>
</dbReference>
<evidence type="ECO:0000313" key="1">
    <source>
        <dbReference type="EMBL" id="MCL1631590.1"/>
    </source>
</evidence>
<keyword evidence="2" id="KW-1185">Reference proteome</keyword>
<name>A0ABT0M9P4_9BACL</name>
<reference evidence="1 2" key="1">
    <citation type="submission" date="2022-05" db="EMBL/GenBank/DDBJ databases">
        <title>Sporolactobacillus sp nov CPB3-1, isolated from tree bark (Mangifera indica L.).</title>
        <authorList>
            <person name="Phuengjayaem S."/>
            <person name="Tanasupawat S."/>
        </authorList>
    </citation>
    <scope>NUCLEOTIDE SEQUENCE [LARGE SCALE GENOMIC DNA]</scope>
    <source>
        <strain evidence="1 2">CPB3-1</strain>
    </source>
</reference>
<evidence type="ECO:0000313" key="2">
    <source>
        <dbReference type="Proteomes" id="UP001203004"/>
    </source>
</evidence>
<dbReference type="Proteomes" id="UP001203004">
    <property type="component" value="Unassembled WGS sequence"/>
</dbReference>
<sequence length="26" mass="3006">MVDGDVIEIHCILHGSRDIHLYLDQN</sequence>
<evidence type="ECO:0008006" key="3">
    <source>
        <dbReference type="Google" id="ProtNLM"/>
    </source>
</evidence>